<comment type="caution">
    <text evidence="2">The sequence shown here is derived from an EMBL/GenBank/DDBJ whole genome shotgun (WGS) entry which is preliminary data.</text>
</comment>
<feature type="compositionally biased region" description="Basic and acidic residues" evidence="1">
    <location>
        <begin position="63"/>
        <end position="76"/>
    </location>
</feature>
<evidence type="ECO:0000313" key="2">
    <source>
        <dbReference type="EMBL" id="KAK7676257.1"/>
    </source>
</evidence>
<dbReference type="PANTHER" id="PTHR28307">
    <property type="entry name" value="PROTEIN PAL1"/>
    <property type="match status" value="1"/>
</dbReference>
<accession>A0AAW0FG91</accession>
<protein>
    <submittedName>
        <fullName evidence="2">Uncharacterized protein</fullName>
    </submittedName>
</protein>
<feature type="compositionally biased region" description="Polar residues" evidence="1">
    <location>
        <begin position="321"/>
        <end position="331"/>
    </location>
</feature>
<feature type="compositionally biased region" description="Low complexity" evidence="1">
    <location>
        <begin position="77"/>
        <end position="87"/>
    </location>
</feature>
<sequence>MSSNNPFAAALNEPNSYVHRRDPPPPPVSRAYNQSSTPPSRPPKPENSSSSSIPPPSYEEAAGPEKIKSDYPREKSSSSSFSRYNSSKPHHPVMKDAEIVMIEIVIEKDVIDLPKTDLLLGRKPEPVKAKNLDTIDKLDVTAFFGGGFHHDGPFDACTPHRNKNQKQAPVMAFPADGPNNSIKGLAPNVNDDERMNLAFGNYDDNDHNQIVGRTGSVKKKVVTPPSSSHPINDAIDGTDAIPLIKTNKASADPSTTLYTPKQNPSDLLLSLMVLQLQEFKMKISSPFGNGGNAGGLGRKKSLVQRLRKNSASEHSSRRNSGDTNSALSTSPDAEYGRASFGDDPVVGNNGGNSLLKRVKSLKVGGKRG</sequence>
<dbReference type="EMBL" id="JASBNA010000126">
    <property type="protein sequence ID" value="KAK7676257.1"/>
    <property type="molecule type" value="Genomic_DNA"/>
</dbReference>
<dbReference type="InterPro" id="IPR013226">
    <property type="entry name" value="Pal1"/>
</dbReference>
<evidence type="ECO:0000313" key="3">
    <source>
        <dbReference type="Proteomes" id="UP001385951"/>
    </source>
</evidence>
<feature type="compositionally biased region" description="Basic residues" evidence="1">
    <location>
        <begin position="356"/>
        <end position="368"/>
    </location>
</feature>
<feature type="compositionally biased region" description="Basic and acidic residues" evidence="1">
    <location>
        <begin position="310"/>
        <end position="320"/>
    </location>
</feature>
<feature type="region of interest" description="Disordered" evidence="1">
    <location>
        <begin position="1"/>
        <end position="90"/>
    </location>
</feature>
<dbReference type="AlphaFoldDB" id="A0AAW0FG91"/>
<feature type="region of interest" description="Disordered" evidence="1">
    <location>
        <begin position="304"/>
        <end position="368"/>
    </location>
</feature>
<proteinExistence type="predicted"/>
<gene>
    <name evidence="2" type="ORF">QCA50_020798</name>
</gene>
<name>A0AAW0FG91_9APHY</name>
<dbReference type="Pfam" id="PF08316">
    <property type="entry name" value="Pal1"/>
    <property type="match status" value="1"/>
</dbReference>
<dbReference type="Proteomes" id="UP001385951">
    <property type="component" value="Unassembled WGS sequence"/>
</dbReference>
<dbReference type="PANTHER" id="PTHR28307:SF2">
    <property type="entry name" value="PROTEIN PAL1"/>
    <property type="match status" value="1"/>
</dbReference>
<dbReference type="GO" id="GO:0005737">
    <property type="term" value="C:cytoplasm"/>
    <property type="evidence" value="ECO:0007669"/>
    <property type="project" value="TreeGrafter"/>
</dbReference>
<reference evidence="2 3" key="1">
    <citation type="submission" date="2022-09" db="EMBL/GenBank/DDBJ databases">
        <authorList>
            <person name="Palmer J.M."/>
        </authorList>
    </citation>
    <scope>NUCLEOTIDE SEQUENCE [LARGE SCALE GENOMIC DNA]</scope>
    <source>
        <strain evidence="2 3">DSM 7382</strain>
    </source>
</reference>
<keyword evidence="3" id="KW-1185">Reference proteome</keyword>
<evidence type="ECO:0000256" key="1">
    <source>
        <dbReference type="SAM" id="MobiDB-lite"/>
    </source>
</evidence>
<organism evidence="2 3">
    <name type="scientific">Cerrena zonata</name>
    <dbReference type="NCBI Taxonomy" id="2478898"/>
    <lineage>
        <taxon>Eukaryota</taxon>
        <taxon>Fungi</taxon>
        <taxon>Dikarya</taxon>
        <taxon>Basidiomycota</taxon>
        <taxon>Agaricomycotina</taxon>
        <taxon>Agaricomycetes</taxon>
        <taxon>Polyporales</taxon>
        <taxon>Cerrenaceae</taxon>
        <taxon>Cerrena</taxon>
    </lineage>
</organism>